<proteinExistence type="predicted"/>
<reference evidence="1 2" key="1">
    <citation type="submission" date="2024-06" db="EMBL/GenBank/DDBJ databases">
        <title>The Natural Products Discovery Center: Release of the First 8490 Sequenced Strains for Exploring Actinobacteria Biosynthetic Diversity.</title>
        <authorList>
            <person name="Kalkreuter E."/>
            <person name="Kautsar S.A."/>
            <person name="Yang D."/>
            <person name="Bader C.D."/>
            <person name="Teijaro C.N."/>
            <person name="Fluegel L."/>
            <person name="Davis C.M."/>
            <person name="Simpson J.R."/>
            <person name="Lauterbach L."/>
            <person name="Steele A.D."/>
            <person name="Gui C."/>
            <person name="Meng S."/>
            <person name="Li G."/>
            <person name="Viehrig K."/>
            <person name="Ye F."/>
            <person name="Su P."/>
            <person name="Kiefer A.F."/>
            <person name="Nichols A."/>
            <person name="Cepeda A.J."/>
            <person name="Yan W."/>
            <person name="Fan B."/>
            <person name="Jiang Y."/>
            <person name="Adhikari A."/>
            <person name="Zheng C.-J."/>
            <person name="Schuster L."/>
            <person name="Cowan T.M."/>
            <person name="Smanski M.J."/>
            <person name="Chevrette M.G."/>
            <person name="De Carvalho L.P.S."/>
            <person name="Shen B."/>
        </authorList>
    </citation>
    <scope>NUCLEOTIDE SEQUENCE [LARGE SCALE GENOMIC DNA]</scope>
    <source>
        <strain evidence="1 2">NPDC000634</strain>
    </source>
</reference>
<dbReference type="Proteomes" id="UP001458415">
    <property type="component" value="Unassembled WGS sequence"/>
</dbReference>
<organism evidence="1 2">
    <name type="scientific">Streptomyces carpinensis</name>
    <dbReference type="NCBI Taxonomy" id="66369"/>
    <lineage>
        <taxon>Bacteria</taxon>
        <taxon>Bacillati</taxon>
        <taxon>Actinomycetota</taxon>
        <taxon>Actinomycetes</taxon>
        <taxon>Kitasatosporales</taxon>
        <taxon>Streptomycetaceae</taxon>
        <taxon>Streptomyces</taxon>
    </lineage>
</organism>
<sequence>MRVTKRLFHAYRVATRLADITGLYLELMASALAAPEYRPAQDVRRIGQLI</sequence>
<comment type="caution">
    <text evidence="1">The sequence shown here is derived from an EMBL/GenBank/DDBJ whole genome shotgun (WGS) entry which is preliminary data.</text>
</comment>
<name>A0ABV1VXW7_9ACTN</name>
<evidence type="ECO:0000313" key="1">
    <source>
        <dbReference type="EMBL" id="MER6976785.1"/>
    </source>
</evidence>
<keyword evidence="2" id="KW-1185">Reference proteome</keyword>
<dbReference type="RefSeq" id="WP_244217150.1">
    <property type="nucleotide sequence ID" value="NZ_MUBM01000093.1"/>
</dbReference>
<evidence type="ECO:0000313" key="2">
    <source>
        <dbReference type="Proteomes" id="UP001458415"/>
    </source>
</evidence>
<gene>
    <name evidence="1" type="ORF">ABT317_07030</name>
</gene>
<dbReference type="EMBL" id="JBEPCU010000067">
    <property type="protein sequence ID" value="MER6976785.1"/>
    <property type="molecule type" value="Genomic_DNA"/>
</dbReference>
<protein>
    <submittedName>
        <fullName evidence="1">Uncharacterized protein</fullName>
    </submittedName>
</protein>
<accession>A0ABV1VXW7</accession>